<evidence type="ECO:0000256" key="2">
    <source>
        <dbReference type="ARBA" id="ARBA00022692"/>
    </source>
</evidence>
<accession>A0A7R9NYI6</accession>
<comment type="subcellular location">
    <subcellularLocation>
        <location evidence="1">Membrane</location>
        <topology evidence="1">Multi-pass membrane protein</topology>
    </subcellularLocation>
</comment>
<evidence type="ECO:0000256" key="4">
    <source>
        <dbReference type="ARBA" id="ARBA00023136"/>
    </source>
</evidence>
<feature type="region of interest" description="Disordered" evidence="5">
    <location>
        <begin position="342"/>
        <end position="380"/>
    </location>
</feature>
<keyword evidence="3 6" id="KW-1133">Transmembrane helix</keyword>
<reference evidence="7" key="1">
    <citation type="submission" date="2020-11" db="EMBL/GenBank/DDBJ databases">
        <authorList>
            <person name="Tran Van P."/>
        </authorList>
    </citation>
    <scope>NUCLEOTIDE SEQUENCE</scope>
</reference>
<dbReference type="PRINTS" id="PR00259">
    <property type="entry name" value="TMFOUR"/>
</dbReference>
<feature type="transmembrane region" description="Helical" evidence="6">
    <location>
        <begin position="12"/>
        <end position="29"/>
    </location>
</feature>
<name>A0A7R9NYI6_9NEOP</name>
<dbReference type="InterPro" id="IPR008952">
    <property type="entry name" value="Tetraspanin_EC2_sf"/>
</dbReference>
<organism evidence="7">
    <name type="scientific">Timema tahoe</name>
    <dbReference type="NCBI Taxonomy" id="61484"/>
    <lineage>
        <taxon>Eukaryota</taxon>
        <taxon>Metazoa</taxon>
        <taxon>Ecdysozoa</taxon>
        <taxon>Arthropoda</taxon>
        <taxon>Hexapoda</taxon>
        <taxon>Insecta</taxon>
        <taxon>Pterygota</taxon>
        <taxon>Neoptera</taxon>
        <taxon>Polyneoptera</taxon>
        <taxon>Phasmatodea</taxon>
        <taxon>Timematodea</taxon>
        <taxon>Timematoidea</taxon>
        <taxon>Timematidae</taxon>
        <taxon>Timema</taxon>
    </lineage>
</organism>
<keyword evidence="2 6" id="KW-0812">Transmembrane</keyword>
<dbReference type="AlphaFoldDB" id="A0A7R9NYI6"/>
<dbReference type="PANTHER" id="PTHR19282:SF544">
    <property type="entry name" value="TETRASPANIN"/>
    <property type="match status" value="1"/>
</dbReference>
<dbReference type="Gene3D" id="1.10.1450.10">
    <property type="entry name" value="Tetraspanin"/>
    <property type="match status" value="1"/>
</dbReference>
<evidence type="ECO:0000256" key="3">
    <source>
        <dbReference type="ARBA" id="ARBA00022989"/>
    </source>
</evidence>
<feature type="transmembrane region" description="Helical" evidence="6">
    <location>
        <begin position="41"/>
        <end position="63"/>
    </location>
</feature>
<sequence length="380" mass="42306">MGIPRFKPWSSVLRVCGAAMLCVGSYLLYRLQEGRGFVPSTVLKLPIILLVLGAAVCLVAGLGWRAAFDKKRWLLILYSVLLVLIVVVELSTAIWGLVLRADIQDDTTVIMEDSFSRYTADNVTRNSWDNIQRKSQTSVRQFLAPRSKRFMWEKREPWKRSDSFLPSPFFLQLLCCGTDGPADYRRHGAVPWSCCDDTASSSPQNAGGGCTRVHQTGCLSRLTGFLEARTLETSLAAVAAVLIQKKGTCIYGEEGRKPFREKTTLSKPDTDLNPDLTVIGSLVYCESDALEHAATEEGGSQISASVAAWSKALLSQDWTPDENGWRVLLLLLLQHHRTREAQEQGMTVRDTRHGRHVTSELNPRRHPSAARSLPEIGPFY</sequence>
<evidence type="ECO:0000256" key="5">
    <source>
        <dbReference type="SAM" id="MobiDB-lite"/>
    </source>
</evidence>
<evidence type="ECO:0000313" key="7">
    <source>
        <dbReference type="EMBL" id="CAD7460910.1"/>
    </source>
</evidence>
<dbReference type="InterPro" id="IPR018499">
    <property type="entry name" value="Tetraspanin/Peripherin"/>
</dbReference>
<feature type="transmembrane region" description="Helical" evidence="6">
    <location>
        <begin position="75"/>
        <end position="98"/>
    </location>
</feature>
<dbReference type="SUPFAM" id="SSF48652">
    <property type="entry name" value="Tetraspanin"/>
    <property type="match status" value="1"/>
</dbReference>
<dbReference type="Pfam" id="PF00335">
    <property type="entry name" value="Tetraspanin"/>
    <property type="match status" value="1"/>
</dbReference>
<dbReference type="GO" id="GO:0005886">
    <property type="term" value="C:plasma membrane"/>
    <property type="evidence" value="ECO:0007669"/>
    <property type="project" value="TreeGrafter"/>
</dbReference>
<protein>
    <recommendedName>
        <fullName evidence="8">Tetraspanin</fullName>
    </recommendedName>
</protein>
<keyword evidence="4 6" id="KW-0472">Membrane</keyword>
<dbReference type="EMBL" id="OE004152">
    <property type="protein sequence ID" value="CAD7460910.1"/>
    <property type="molecule type" value="Genomic_DNA"/>
</dbReference>
<dbReference type="CDD" id="cd03127">
    <property type="entry name" value="tetraspanin_LEL"/>
    <property type="match status" value="1"/>
</dbReference>
<evidence type="ECO:0000256" key="6">
    <source>
        <dbReference type="SAM" id="Phobius"/>
    </source>
</evidence>
<evidence type="ECO:0000256" key="1">
    <source>
        <dbReference type="ARBA" id="ARBA00004141"/>
    </source>
</evidence>
<proteinExistence type="predicted"/>
<dbReference type="PANTHER" id="PTHR19282">
    <property type="entry name" value="TETRASPANIN"/>
    <property type="match status" value="1"/>
</dbReference>
<gene>
    <name evidence="7" type="ORF">TTEB3V08_LOCUS8827</name>
</gene>
<evidence type="ECO:0008006" key="8">
    <source>
        <dbReference type="Google" id="ProtNLM"/>
    </source>
</evidence>